<comment type="similarity">
    <text evidence="2">Belongs to the multi antimicrobial extrusion (MATE) (TC 2.A.66.1) family.</text>
</comment>
<accession>A0A1Y1XJT6</accession>
<feature type="compositionally biased region" description="Basic and acidic residues" evidence="7">
    <location>
        <begin position="496"/>
        <end position="519"/>
    </location>
</feature>
<evidence type="ECO:0000256" key="5">
    <source>
        <dbReference type="ARBA" id="ARBA00022989"/>
    </source>
</evidence>
<feature type="transmembrane region" description="Helical" evidence="8">
    <location>
        <begin position="353"/>
        <end position="376"/>
    </location>
</feature>
<dbReference type="GO" id="GO:0042910">
    <property type="term" value="F:xenobiotic transmembrane transporter activity"/>
    <property type="evidence" value="ECO:0007669"/>
    <property type="project" value="InterPro"/>
</dbReference>
<dbReference type="OrthoDB" id="2126698at2759"/>
<feature type="transmembrane region" description="Helical" evidence="8">
    <location>
        <begin position="168"/>
        <end position="191"/>
    </location>
</feature>
<feature type="region of interest" description="Disordered" evidence="7">
    <location>
        <begin position="452"/>
        <end position="519"/>
    </location>
</feature>
<reference evidence="9 10" key="2">
    <citation type="submission" date="2016-08" db="EMBL/GenBank/DDBJ databases">
        <title>Pervasive Adenine N6-methylation of Active Genes in Fungi.</title>
        <authorList>
            <consortium name="DOE Joint Genome Institute"/>
            <person name="Mondo S.J."/>
            <person name="Dannebaum R.O."/>
            <person name="Kuo R.C."/>
            <person name="Labutti K."/>
            <person name="Haridas S."/>
            <person name="Kuo A."/>
            <person name="Salamov A."/>
            <person name="Ahrendt S.R."/>
            <person name="Lipzen A."/>
            <person name="Sullivan W."/>
            <person name="Andreopoulos W.B."/>
            <person name="Clum A."/>
            <person name="Lindquist E."/>
            <person name="Daum C."/>
            <person name="Ramamoorthy G.K."/>
            <person name="Gryganskyi A."/>
            <person name="Culley D."/>
            <person name="Magnuson J.K."/>
            <person name="James T.Y."/>
            <person name="O'Malley M.A."/>
            <person name="Stajich J.E."/>
            <person name="Spatafora J.W."/>
            <person name="Visel A."/>
            <person name="Grigoriev I.V."/>
        </authorList>
    </citation>
    <scope>NUCLEOTIDE SEQUENCE [LARGE SCALE GENOMIC DNA]</scope>
    <source>
        <strain evidence="9 10">S4</strain>
    </source>
</reference>
<feature type="compositionally biased region" description="Basic and acidic residues" evidence="7">
    <location>
        <begin position="452"/>
        <end position="478"/>
    </location>
</feature>
<reference evidence="9 10" key="1">
    <citation type="submission" date="2016-08" db="EMBL/GenBank/DDBJ databases">
        <title>A Parts List for Fungal Cellulosomes Revealed by Comparative Genomics.</title>
        <authorList>
            <consortium name="DOE Joint Genome Institute"/>
            <person name="Haitjema C.H."/>
            <person name="Gilmore S.P."/>
            <person name="Henske J.K."/>
            <person name="Solomon K.V."/>
            <person name="De Groot R."/>
            <person name="Kuo A."/>
            <person name="Mondo S.J."/>
            <person name="Salamov A.A."/>
            <person name="Labutti K."/>
            <person name="Zhao Z."/>
            <person name="Chiniquy J."/>
            <person name="Barry K."/>
            <person name="Brewer H.M."/>
            <person name="Purvine S.O."/>
            <person name="Wright A.T."/>
            <person name="Boxma B."/>
            <person name="Van Alen T."/>
            <person name="Hackstein J.H."/>
            <person name="Baker S.E."/>
            <person name="Grigoriev I.V."/>
            <person name="O'Malley M.A."/>
        </authorList>
    </citation>
    <scope>NUCLEOTIDE SEQUENCE [LARGE SCALE GENOMIC DNA]</scope>
    <source>
        <strain evidence="9 10">S4</strain>
    </source>
</reference>
<keyword evidence="4 8" id="KW-0812">Transmembrane</keyword>
<evidence type="ECO:0000256" key="2">
    <source>
        <dbReference type="ARBA" id="ARBA00010199"/>
    </source>
</evidence>
<dbReference type="STRING" id="1754192.A0A1Y1XJT6"/>
<keyword evidence="3" id="KW-1003">Cell membrane</keyword>
<dbReference type="GO" id="GO:0015297">
    <property type="term" value="F:antiporter activity"/>
    <property type="evidence" value="ECO:0007669"/>
    <property type="project" value="InterPro"/>
</dbReference>
<dbReference type="PANTHER" id="PTHR43823:SF3">
    <property type="entry name" value="MULTIDRUG EXPORT PROTEIN MEPA"/>
    <property type="match status" value="1"/>
</dbReference>
<dbReference type="SUPFAM" id="SSF103473">
    <property type="entry name" value="MFS general substrate transporter"/>
    <property type="match status" value="1"/>
</dbReference>
<dbReference type="CDD" id="cd13143">
    <property type="entry name" value="MATE_MepA_like"/>
    <property type="match status" value="1"/>
</dbReference>
<dbReference type="EMBL" id="MCFG01000027">
    <property type="protein sequence ID" value="ORX85982.1"/>
    <property type="molecule type" value="Genomic_DNA"/>
</dbReference>
<evidence type="ECO:0000256" key="6">
    <source>
        <dbReference type="ARBA" id="ARBA00023136"/>
    </source>
</evidence>
<organism evidence="9 10">
    <name type="scientific">Anaeromyces robustus</name>
    <dbReference type="NCBI Taxonomy" id="1754192"/>
    <lineage>
        <taxon>Eukaryota</taxon>
        <taxon>Fungi</taxon>
        <taxon>Fungi incertae sedis</taxon>
        <taxon>Chytridiomycota</taxon>
        <taxon>Chytridiomycota incertae sedis</taxon>
        <taxon>Neocallimastigomycetes</taxon>
        <taxon>Neocallimastigales</taxon>
        <taxon>Neocallimastigaceae</taxon>
        <taxon>Anaeromyces</taxon>
    </lineage>
</organism>
<sequence length="532" mass="59341">MVEKKKTFAEGKIWKIILSQAIPLMLAQLVQLLYNVVDRIFIGHMDKNDSTALTGVGLTFPIISFIIAFAALFGLGGVPLFSIANGAGKKDEAERILGNSFVLLIISSIILTAIGYIFCKPILYLLGASDSSYIYAADYLYVYFAGTIFVMLNTGLNGYIPAQGYPKIGMLTTIIGAIINLILDPIFIFVLNWGIKGAAFATVLSQIVSIIWILRFLTNSNTPLRLKKENIRFDSKISWDICKLGISNFIMQGTNCFVQAACNTTLEIYGGDIYVGIMTVMNSIRDIFWLPISGLVGGSQPVTGYNYGAKLYNRVKSAIKFNMFCGMTYTSIAWILIVVFPKIFFKMFSSDEALLGAGVPAIRTYFFGFIFMSFQFSGQSTFQALGKAKQAIFFSLLRKAIIVIPLTLILPRIGMGVNGVFIAEPISNAVGGLASFLTMYFTIYRKLGKTKENESEKEKEKEKEKESENESEKEKDVEIEINEEINNEIEDDDEKINDKEINKEMGNDKKIDDKKVDKEIEDDKKIDDKDIV</sequence>
<feature type="transmembrane region" description="Helical" evidence="8">
    <location>
        <begin position="396"/>
        <end position="414"/>
    </location>
</feature>
<feature type="transmembrane region" description="Helical" evidence="8">
    <location>
        <begin position="197"/>
        <end position="218"/>
    </location>
</feature>
<gene>
    <name evidence="9" type="ORF">BCR32DRAFT_325185</name>
</gene>
<evidence type="ECO:0000313" key="9">
    <source>
        <dbReference type="EMBL" id="ORX85982.1"/>
    </source>
</evidence>
<dbReference type="Proteomes" id="UP000193944">
    <property type="component" value="Unassembled WGS sequence"/>
</dbReference>
<dbReference type="InterPro" id="IPR051327">
    <property type="entry name" value="MATE_MepA_subfamily"/>
</dbReference>
<dbReference type="InterPro" id="IPR036259">
    <property type="entry name" value="MFS_trans_sf"/>
</dbReference>
<feature type="transmembrane region" description="Helical" evidence="8">
    <location>
        <begin position="426"/>
        <end position="444"/>
    </location>
</feature>
<name>A0A1Y1XJT6_9FUNG</name>
<evidence type="ECO:0000256" key="8">
    <source>
        <dbReference type="SAM" id="Phobius"/>
    </source>
</evidence>
<comment type="caution">
    <text evidence="9">The sequence shown here is derived from an EMBL/GenBank/DDBJ whole genome shotgun (WGS) entry which is preliminary data.</text>
</comment>
<dbReference type="GO" id="GO:0005886">
    <property type="term" value="C:plasma membrane"/>
    <property type="evidence" value="ECO:0007669"/>
    <property type="project" value="UniProtKB-SubCell"/>
</dbReference>
<evidence type="ECO:0000313" key="10">
    <source>
        <dbReference type="Proteomes" id="UP000193944"/>
    </source>
</evidence>
<keyword evidence="6 8" id="KW-0472">Membrane</keyword>
<dbReference type="NCBIfam" id="TIGR00797">
    <property type="entry name" value="matE"/>
    <property type="match status" value="1"/>
</dbReference>
<feature type="transmembrane region" description="Helical" evidence="8">
    <location>
        <begin position="321"/>
        <end position="341"/>
    </location>
</feature>
<feature type="transmembrane region" description="Helical" evidence="8">
    <location>
        <begin position="138"/>
        <end position="156"/>
    </location>
</feature>
<protein>
    <submittedName>
        <fullName evidence="9">MATE efflux family protein</fullName>
    </submittedName>
</protein>
<dbReference type="InterPro" id="IPR002528">
    <property type="entry name" value="MATE_fam"/>
</dbReference>
<evidence type="ECO:0000256" key="3">
    <source>
        <dbReference type="ARBA" id="ARBA00022475"/>
    </source>
</evidence>
<keyword evidence="10" id="KW-1185">Reference proteome</keyword>
<feature type="transmembrane region" description="Helical" evidence="8">
    <location>
        <begin position="96"/>
        <end position="118"/>
    </location>
</feature>
<feature type="transmembrane region" description="Helical" evidence="8">
    <location>
        <begin position="21"/>
        <end position="42"/>
    </location>
</feature>
<dbReference type="PANTHER" id="PTHR43823">
    <property type="entry name" value="SPORULATION PROTEIN YKVU"/>
    <property type="match status" value="1"/>
</dbReference>
<evidence type="ECO:0000256" key="7">
    <source>
        <dbReference type="SAM" id="MobiDB-lite"/>
    </source>
</evidence>
<evidence type="ECO:0000256" key="1">
    <source>
        <dbReference type="ARBA" id="ARBA00004651"/>
    </source>
</evidence>
<keyword evidence="5 8" id="KW-1133">Transmembrane helix</keyword>
<dbReference type="AlphaFoldDB" id="A0A1Y1XJT6"/>
<proteinExistence type="inferred from homology"/>
<dbReference type="InterPro" id="IPR045070">
    <property type="entry name" value="MATE_MepA-like"/>
</dbReference>
<comment type="subcellular location">
    <subcellularLocation>
        <location evidence="1">Cell membrane</location>
        <topology evidence="1">Multi-pass membrane protein</topology>
    </subcellularLocation>
</comment>
<feature type="transmembrane region" description="Helical" evidence="8">
    <location>
        <begin position="62"/>
        <end position="84"/>
    </location>
</feature>
<feature type="compositionally biased region" description="Acidic residues" evidence="7">
    <location>
        <begin position="479"/>
        <end position="495"/>
    </location>
</feature>
<dbReference type="Pfam" id="PF01554">
    <property type="entry name" value="MatE"/>
    <property type="match status" value="2"/>
</dbReference>
<evidence type="ECO:0000256" key="4">
    <source>
        <dbReference type="ARBA" id="ARBA00022692"/>
    </source>
</evidence>